<protein>
    <submittedName>
        <fullName evidence="1">Uncharacterized protein</fullName>
    </submittedName>
</protein>
<accession>A0A015YBQ4</accession>
<proteinExistence type="predicted"/>
<evidence type="ECO:0000313" key="2">
    <source>
        <dbReference type="Proteomes" id="UP000022082"/>
    </source>
</evidence>
<name>A0A015YBQ4_BACFG</name>
<organism evidence="1 2">
    <name type="scientific">Bacteroides fragilis str. S36L11</name>
    <dbReference type="NCBI Taxonomy" id="1339327"/>
    <lineage>
        <taxon>Bacteria</taxon>
        <taxon>Pseudomonadati</taxon>
        <taxon>Bacteroidota</taxon>
        <taxon>Bacteroidia</taxon>
        <taxon>Bacteroidales</taxon>
        <taxon>Bacteroidaceae</taxon>
        <taxon>Bacteroides</taxon>
    </lineage>
</organism>
<reference evidence="1 2" key="1">
    <citation type="submission" date="2014-02" db="EMBL/GenBank/DDBJ databases">
        <authorList>
            <person name="Sears C."/>
            <person name="Carroll K."/>
            <person name="Sack B.R."/>
            <person name="Qadri F."/>
            <person name="Myers L.L."/>
            <person name="Chung G.-T."/>
            <person name="Escheverria P."/>
            <person name="Fraser C.M."/>
            <person name="Sadzewicz L."/>
            <person name="Shefchek K.A."/>
            <person name="Tallon L."/>
            <person name="Das S.P."/>
            <person name="Daugherty S."/>
            <person name="Mongodin E.F."/>
        </authorList>
    </citation>
    <scope>NUCLEOTIDE SEQUENCE [LARGE SCALE GENOMIC DNA]</scope>
    <source>
        <strain evidence="1 2">S36L11</strain>
    </source>
</reference>
<feature type="non-terminal residue" evidence="1">
    <location>
        <position position="1"/>
    </location>
</feature>
<evidence type="ECO:0000313" key="1">
    <source>
        <dbReference type="EMBL" id="EXZ29412.1"/>
    </source>
</evidence>
<dbReference type="Proteomes" id="UP000022082">
    <property type="component" value="Unassembled WGS sequence"/>
</dbReference>
<dbReference type="EMBL" id="JGDJ01000163">
    <property type="protein sequence ID" value="EXZ29412.1"/>
    <property type="molecule type" value="Genomic_DNA"/>
</dbReference>
<gene>
    <name evidence="1" type="ORF">M136_1363</name>
</gene>
<comment type="caution">
    <text evidence="1">The sequence shown here is derived from an EMBL/GenBank/DDBJ whole genome shotgun (WGS) entry which is preliminary data.</text>
</comment>
<sequence length="33" mass="3846">KTDIFGNKIIEDNHGKKQIIKKDIFGNVIIENY</sequence>
<dbReference type="AlphaFoldDB" id="A0A015YBQ4"/>